<dbReference type="SUPFAM" id="SSF47090">
    <property type="entry name" value="PGBD-like"/>
    <property type="match status" value="2"/>
</dbReference>
<evidence type="ECO:0000259" key="1">
    <source>
        <dbReference type="Pfam" id="PF01471"/>
    </source>
</evidence>
<organism evidence="2 3">
    <name type="scientific">Planktothrix mougeotii LEGE 06226</name>
    <dbReference type="NCBI Taxonomy" id="1828728"/>
    <lineage>
        <taxon>Bacteria</taxon>
        <taxon>Bacillati</taxon>
        <taxon>Cyanobacteriota</taxon>
        <taxon>Cyanophyceae</taxon>
        <taxon>Oscillatoriophycideae</taxon>
        <taxon>Oscillatoriales</taxon>
        <taxon>Microcoleaceae</taxon>
        <taxon>Planktothrix</taxon>
    </lineage>
</organism>
<accession>A0ABR9UL15</accession>
<proteinExistence type="predicted"/>
<reference evidence="2 3" key="1">
    <citation type="submission" date="2020-10" db="EMBL/GenBank/DDBJ databases">
        <authorList>
            <person name="Castelo-Branco R."/>
            <person name="Eusebio N."/>
            <person name="Adriana R."/>
            <person name="Vieira A."/>
            <person name="Brugerolle De Fraissinette N."/>
            <person name="Rezende De Castro R."/>
            <person name="Schneider M.P."/>
            <person name="Vasconcelos V."/>
            <person name="Leao P.N."/>
        </authorList>
    </citation>
    <scope>NUCLEOTIDE SEQUENCE [LARGE SCALE GENOMIC DNA]</scope>
    <source>
        <strain evidence="2 3">LEGE 06226</strain>
    </source>
</reference>
<dbReference type="Gene3D" id="1.10.101.10">
    <property type="entry name" value="PGBD-like superfamily/PGBD"/>
    <property type="match status" value="2"/>
</dbReference>
<dbReference type="InterPro" id="IPR052905">
    <property type="entry name" value="LD-transpeptidase_YkuD-like"/>
</dbReference>
<keyword evidence="3" id="KW-1185">Reference proteome</keyword>
<evidence type="ECO:0000313" key="3">
    <source>
        <dbReference type="Proteomes" id="UP000640725"/>
    </source>
</evidence>
<dbReference type="Pfam" id="PF01471">
    <property type="entry name" value="PG_binding_1"/>
    <property type="match status" value="2"/>
</dbReference>
<dbReference type="InterPro" id="IPR036365">
    <property type="entry name" value="PGBD-like_sf"/>
</dbReference>
<name>A0ABR9UL15_9CYAN</name>
<dbReference type="PANTHER" id="PTHR41533">
    <property type="entry name" value="L,D-TRANSPEPTIDASE HI_1667-RELATED"/>
    <property type="match status" value="1"/>
</dbReference>
<comment type="caution">
    <text evidence="2">The sequence shown here is derived from an EMBL/GenBank/DDBJ whole genome shotgun (WGS) entry which is preliminary data.</text>
</comment>
<sequence length="219" mass="23120">MDTLAYNHLVSAYESPRQPHLNGGLVLFRGVNWSQMSTACWMPIVAAAIGLSVLSVSQPASAALYRGDSGYGVKQVQYALQNQGYLNARATGYFGSYTKHAVMAFQRDNGLHPDGVVGPATASALGVGGYHKPKKHQYTDTSYGCSRYCGGGSGYLSRGDSSYQVKKLQNRLANLGYFNANSTGYYGKLTAHAVKAFQADCGLSADGIAGPATLAALGI</sequence>
<dbReference type="Proteomes" id="UP000640725">
    <property type="component" value="Unassembled WGS sequence"/>
</dbReference>
<protein>
    <submittedName>
        <fullName evidence="2">Peptidoglycan-binding protein</fullName>
    </submittedName>
</protein>
<feature type="domain" description="Peptidoglycan binding-like" evidence="1">
    <location>
        <begin position="163"/>
        <end position="217"/>
    </location>
</feature>
<dbReference type="InterPro" id="IPR036366">
    <property type="entry name" value="PGBDSf"/>
</dbReference>
<evidence type="ECO:0000313" key="2">
    <source>
        <dbReference type="EMBL" id="MBE9146861.1"/>
    </source>
</evidence>
<dbReference type="EMBL" id="JADEWU010000134">
    <property type="protein sequence ID" value="MBE9146861.1"/>
    <property type="molecule type" value="Genomic_DNA"/>
</dbReference>
<dbReference type="RefSeq" id="WP_193872265.1">
    <property type="nucleotide sequence ID" value="NZ_JADEWU010000134.1"/>
</dbReference>
<dbReference type="PANTHER" id="PTHR41533:SF1">
    <property type="entry name" value="L,D-TRANSPEPTIDASE YCBB-RELATED"/>
    <property type="match status" value="1"/>
</dbReference>
<gene>
    <name evidence="2" type="ORF">IQ236_27070</name>
</gene>
<feature type="domain" description="Peptidoglycan binding-like" evidence="1">
    <location>
        <begin position="70"/>
        <end position="125"/>
    </location>
</feature>
<dbReference type="InterPro" id="IPR002477">
    <property type="entry name" value="Peptidoglycan-bd-like"/>
</dbReference>